<evidence type="ECO:0000313" key="3">
    <source>
        <dbReference type="EMBL" id="KAI3963685.1"/>
    </source>
</evidence>
<dbReference type="PROSITE" id="PS00028">
    <property type="entry name" value="ZINC_FINGER_C2H2_1"/>
    <property type="match status" value="1"/>
</dbReference>
<feature type="domain" description="C2H2-type" evidence="2">
    <location>
        <begin position="171"/>
        <end position="192"/>
    </location>
</feature>
<protein>
    <recommendedName>
        <fullName evidence="2">C2H2-type domain-containing protein</fullName>
    </recommendedName>
</protein>
<dbReference type="EMBL" id="JAJJMB010000025">
    <property type="protein sequence ID" value="KAI3963685.1"/>
    <property type="molecule type" value="Genomic_DNA"/>
</dbReference>
<dbReference type="Pfam" id="PF05699">
    <property type="entry name" value="Dimer_Tnp_hAT"/>
    <property type="match status" value="1"/>
</dbReference>
<dbReference type="AlphaFoldDB" id="A0AAD4TIT0"/>
<dbReference type="GO" id="GO:0046983">
    <property type="term" value="F:protein dimerization activity"/>
    <property type="evidence" value="ECO:0007669"/>
    <property type="project" value="InterPro"/>
</dbReference>
<dbReference type="Pfam" id="PF04937">
    <property type="entry name" value="DUF659"/>
    <property type="match status" value="1"/>
</dbReference>
<dbReference type="SUPFAM" id="SSF53098">
    <property type="entry name" value="Ribonuclease H-like"/>
    <property type="match status" value="1"/>
</dbReference>
<gene>
    <name evidence="3" type="ORF">MKW98_021925</name>
</gene>
<feature type="compositionally biased region" description="Low complexity" evidence="1">
    <location>
        <begin position="242"/>
        <end position="257"/>
    </location>
</feature>
<comment type="caution">
    <text evidence="3">The sequence shown here is derived from an EMBL/GenBank/DDBJ whole genome shotgun (WGS) entry which is preliminary data.</text>
</comment>
<sequence>MTTADVQVFHHLASPHLLTASSTLSPRLIRPSPPNKILVSVNYVVAELKRKVWHKEIDFKGMATNEVTVSVLLDHGTLVNKINNRVRLRCNYCGKEVSGYSRLKQHLGGGMRGEVTPCLNVPEDVKVQMESRLPRTKIAHVNNSRQGKNEAVVDFHHHGTLVDHVKRRVRCNYCGEEINSYSLFMYHLVGTHEYVVPCNKVPEDVKVHMRNRLLPETRKPDEHREVLQWSNSSSSPRRDSSSDGCSPDESSSSWTRDSSSDDSSPDEASVDVRDHATVLDTKKGRVRCNYCAKEMNNYTRFRQHLGGIRGQVSPCVEVPEVIKVQMRKYSLRALSRKRKHSVVVEYSGSDQVDEKLQVLHNPETVNEEEAEDDSPRQTQRCVGRFFFANGIDFIAANSSTFEKMIHALVGGGSTAYKVPSCDDLKGWILEGELKAMREHVQKVVCSWGSTGCSILLDGWTDDKGRNMINFVVDSPQGPIFIKSADLSDSIGDVDAMISLLTGVIEEIGVQNVVQIVTYTTGGSMEAVGKQMTEKYKSIFWTVCASHCIGLMLEKIGMLGTERGVLGKAKTITKFIYSHETVLKLMKEHTLGFDLVSSSRIRSMMPFLILGAIEFQKNNLRKMFISPEWKNLTLASTADGKMVADLVTGEPSFWTEVEMLVKASTPLICALHLLNGEDSRPQLGYIYRTMGRVKETIKKMYEGRKAEYQPFWTVIDGIWDDQLHSPIHAAGYYLNPGLIYFKDFYADNEVKAGLLCCIVRIVEDEREQDLIALQFDEYRKASGAFGSGDAVDQRAKLAPAKWWSLYGGECPELQRFAIRILSQTCTGALRYGLKRSLTEELHMKGRNCLKQKRLTELTFVHHNLQLQNLPASNSDYTDVFLEPIDPMDEWIGGGSM</sequence>
<organism evidence="3 4">
    <name type="scientific">Papaver atlanticum</name>
    <dbReference type="NCBI Taxonomy" id="357466"/>
    <lineage>
        <taxon>Eukaryota</taxon>
        <taxon>Viridiplantae</taxon>
        <taxon>Streptophyta</taxon>
        <taxon>Embryophyta</taxon>
        <taxon>Tracheophyta</taxon>
        <taxon>Spermatophyta</taxon>
        <taxon>Magnoliopsida</taxon>
        <taxon>Ranunculales</taxon>
        <taxon>Papaveraceae</taxon>
        <taxon>Papaveroideae</taxon>
        <taxon>Papaver</taxon>
    </lineage>
</organism>
<evidence type="ECO:0000313" key="4">
    <source>
        <dbReference type="Proteomes" id="UP001202328"/>
    </source>
</evidence>
<name>A0AAD4TIT0_9MAGN</name>
<dbReference type="InterPro" id="IPR008906">
    <property type="entry name" value="HATC_C_dom"/>
</dbReference>
<dbReference type="PANTHER" id="PTHR32166:SF63">
    <property type="entry name" value="HAT TRANSPOSON SUPERFAMILY PROTEIN"/>
    <property type="match status" value="1"/>
</dbReference>
<dbReference type="Proteomes" id="UP001202328">
    <property type="component" value="Unassembled WGS sequence"/>
</dbReference>
<evidence type="ECO:0000259" key="2">
    <source>
        <dbReference type="PROSITE" id="PS00028"/>
    </source>
</evidence>
<dbReference type="SMART" id="SM00355">
    <property type="entry name" value="ZnF_C2H2"/>
    <property type="match status" value="3"/>
</dbReference>
<dbReference type="InterPro" id="IPR013087">
    <property type="entry name" value="Znf_C2H2_type"/>
</dbReference>
<keyword evidence="4" id="KW-1185">Reference proteome</keyword>
<dbReference type="PANTHER" id="PTHR32166">
    <property type="entry name" value="OSJNBA0013A04.12 PROTEIN"/>
    <property type="match status" value="1"/>
</dbReference>
<evidence type="ECO:0000256" key="1">
    <source>
        <dbReference type="SAM" id="MobiDB-lite"/>
    </source>
</evidence>
<accession>A0AAD4TIT0</accession>
<dbReference type="InterPro" id="IPR012337">
    <property type="entry name" value="RNaseH-like_sf"/>
</dbReference>
<reference evidence="3" key="1">
    <citation type="submission" date="2022-04" db="EMBL/GenBank/DDBJ databases">
        <title>A functionally conserved STORR gene fusion in Papaver species that diverged 16.8 million years ago.</title>
        <authorList>
            <person name="Catania T."/>
        </authorList>
    </citation>
    <scope>NUCLEOTIDE SEQUENCE</scope>
    <source>
        <strain evidence="3">S-188037</strain>
    </source>
</reference>
<dbReference type="InterPro" id="IPR007021">
    <property type="entry name" value="DUF659"/>
</dbReference>
<feature type="region of interest" description="Disordered" evidence="1">
    <location>
        <begin position="216"/>
        <end position="276"/>
    </location>
</feature>
<proteinExistence type="predicted"/>
<feature type="compositionally biased region" description="Basic and acidic residues" evidence="1">
    <location>
        <begin position="216"/>
        <end position="226"/>
    </location>
</feature>